<dbReference type="InterPro" id="IPR051205">
    <property type="entry name" value="UbiH/COQ6_monooxygenase"/>
</dbReference>
<dbReference type="EMBL" id="QZWZ01000005">
    <property type="protein sequence ID" value="RJT40550.1"/>
    <property type="molecule type" value="Genomic_DNA"/>
</dbReference>
<dbReference type="RefSeq" id="WP_120013640.1">
    <property type="nucleotide sequence ID" value="NZ_QZWZ01000005.1"/>
</dbReference>
<dbReference type="PANTHER" id="PTHR43876:SF7">
    <property type="entry name" value="UBIQUINONE BIOSYNTHESIS MONOOXYGENASE COQ6, MITOCHONDRIAL"/>
    <property type="match status" value="1"/>
</dbReference>
<name>A0A3A5L3L0_9HYPH</name>
<dbReference type="OrthoDB" id="7907296at2"/>
<dbReference type="InterPro" id="IPR002938">
    <property type="entry name" value="FAD-bd"/>
</dbReference>
<dbReference type="GO" id="GO:0071949">
    <property type="term" value="F:FAD binding"/>
    <property type="evidence" value="ECO:0007669"/>
    <property type="project" value="InterPro"/>
</dbReference>
<accession>A0A3A5L3L0</accession>
<evidence type="ECO:0000313" key="3">
    <source>
        <dbReference type="Proteomes" id="UP000272706"/>
    </source>
</evidence>
<feature type="domain" description="FAD-binding" evidence="1">
    <location>
        <begin position="15"/>
        <end position="316"/>
    </location>
</feature>
<dbReference type="GO" id="GO:0004497">
    <property type="term" value="F:monooxygenase activity"/>
    <property type="evidence" value="ECO:0007669"/>
    <property type="project" value="UniProtKB-KW"/>
</dbReference>
<dbReference type="PRINTS" id="PR00420">
    <property type="entry name" value="RNGMNOXGNASE"/>
</dbReference>
<gene>
    <name evidence="2" type="ORF">D3227_08270</name>
</gene>
<sequence>MTAERSHRPLPDGTDTEIVIVGGGLSGTLAANVLGRSGYHVTLIDRHQVFPREFRVEKIAGDQIEKLRRIGLLDGLSAAAVAFDEIVNIRKGRLLDRTHARHYGIFYDDLVAAMRAELPDTVRFIAGRVSGLEAGPERQRVSILGHGDVTARLLVLATGMGDILRRDLGIERKFVHQRQSLTFGFNLRPVGASAFQHPALTYYGERVSDGIDYLNLFPAAEVTRANLFVFREHRDPWVKALRDNPKQTLIETLPGLVKAFGDFEVIDRVESWLTDITVAENCVRDGAVLIGDAYQTSCPAAGTGVSRLLTDVERLCTVHVPQWLASPGMAAAKIATFYADPVKQAMDEHGLQLAHFRRSLTIDTDLRWRARRQIHFSRRRIMHEIDNLSPAFAARLRNLRKPAVEPVA</sequence>
<dbReference type="PANTHER" id="PTHR43876">
    <property type="entry name" value="UBIQUINONE BIOSYNTHESIS MONOOXYGENASE COQ6, MITOCHONDRIAL"/>
    <property type="match status" value="1"/>
</dbReference>
<reference evidence="2 3" key="1">
    <citation type="submission" date="2018-09" db="EMBL/GenBank/DDBJ databases">
        <title>Mesorhizobium carmichaelinearum sp. nov. isolated from Carmichaelinea spp. root nodules in New Zealand.</title>
        <authorList>
            <person name="De Meyer S.E."/>
        </authorList>
    </citation>
    <scope>NUCLEOTIDE SEQUENCE [LARGE SCALE GENOMIC DNA]</scope>
    <source>
        <strain evidence="2 3">ICMP19557</strain>
    </source>
</reference>
<protein>
    <submittedName>
        <fullName evidence="2">FAD-dependent monooxygenase</fullName>
    </submittedName>
</protein>
<dbReference type="AlphaFoldDB" id="A0A3A5L3L0"/>
<comment type="caution">
    <text evidence="2">The sequence shown here is derived from an EMBL/GenBank/DDBJ whole genome shotgun (WGS) entry which is preliminary data.</text>
</comment>
<dbReference type="InterPro" id="IPR036188">
    <property type="entry name" value="FAD/NAD-bd_sf"/>
</dbReference>
<organism evidence="2 3">
    <name type="scientific">Mesorhizobium waimense</name>
    <dbReference type="NCBI Taxonomy" id="1300307"/>
    <lineage>
        <taxon>Bacteria</taxon>
        <taxon>Pseudomonadati</taxon>
        <taxon>Pseudomonadota</taxon>
        <taxon>Alphaproteobacteria</taxon>
        <taxon>Hyphomicrobiales</taxon>
        <taxon>Phyllobacteriaceae</taxon>
        <taxon>Mesorhizobium</taxon>
    </lineage>
</organism>
<dbReference type="Pfam" id="PF01494">
    <property type="entry name" value="FAD_binding_3"/>
    <property type="match status" value="1"/>
</dbReference>
<keyword evidence="3" id="KW-1185">Reference proteome</keyword>
<keyword evidence="2" id="KW-0560">Oxidoreductase</keyword>
<dbReference type="Proteomes" id="UP000272706">
    <property type="component" value="Unassembled WGS sequence"/>
</dbReference>
<dbReference type="Gene3D" id="3.50.50.60">
    <property type="entry name" value="FAD/NAD(P)-binding domain"/>
    <property type="match status" value="1"/>
</dbReference>
<dbReference type="SUPFAM" id="SSF51905">
    <property type="entry name" value="FAD/NAD(P)-binding domain"/>
    <property type="match status" value="1"/>
</dbReference>
<evidence type="ECO:0000313" key="2">
    <source>
        <dbReference type="EMBL" id="RJT40550.1"/>
    </source>
</evidence>
<proteinExistence type="predicted"/>
<keyword evidence="2" id="KW-0503">Monooxygenase</keyword>
<evidence type="ECO:0000259" key="1">
    <source>
        <dbReference type="Pfam" id="PF01494"/>
    </source>
</evidence>